<accession>A0AAW2IH08</accession>
<dbReference type="InterPro" id="IPR032675">
    <property type="entry name" value="LRR_dom_sf"/>
</dbReference>
<feature type="compositionally biased region" description="Basic residues" evidence="6">
    <location>
        <begin position="1"/>
        <end position="10"/>
    </location>
</feature>
<dbReference type="SUPFAM" id="SSF52075">
    <property type="entry name" value="Outer arm dynein light chain 1"/>
    <property type="match status" value="1"/>
</dbReference>
<evidence type="ECO:0000256" key="2">
    <source>
        <dbReference type="ARBA" id="ARBA00014223"/>
    </source>
</evidence>
<sequence>MEVIHKKRESRRPDENHGAGNKGERTECSRTFNQIDPDTAGVPVDYSFRKVDYLSQLQNGLPREFRVGMPKVGESKRFVSRSIWANYNNLVDLSSISSLVSSSLEHPELISWLDVSFNQIQTISKELTSLHNLMILYLHGNQIQCLTEVAKLRDLKKLRTLTLHGNPIEGTPNYRQQVLKLIPYLKNLDFSVVADYERAFVKYTRAL</sequence>
<dbReference type="PANTHER" id="PTHR46545:SF1">
    <property type="entry name" value="LEUCINE-RICH REPEAT-CONTAINING PROTEIN 51"/>
    <property type="match status" value="1"/>
</dbReference>
<keyword evidence="3" id="KW-0963">Cytoplasm</keyword>
<reference evidence="7" key="1">
    <citation type="journal article" date="2024" name="Gigascience">
        <title>Chromosome-level genome of the poultry shaft louse Menopon gallinae provides insight into the host-switching and adaptive evolution of parasitic lice.</title>
        <authorList>
            <person name="Xu Y."/>
            <person name="Ma L."/>
            <person name="Liu S."/>
            <person name="Liang Y."/>
            <person name="Liu Q."/>
            <person name="He Z."/>
            <person name="Tian L."/>
            <person name="Duan Y."/>
            <person name="Cai W."/>
            <person name="Li H."/>
            <person name="Song F."/>
        </authorList>
    </citation>
    <scope>NUCLEOTIDE SEQUENCE</scope>
    <source>
        <strain evidence="7">Cailab_2023a</strain>
    </source>
</reference>
<keyword evidence="4" id="KW-0433">Leucine-rich repeat</keyword>
<evidence type="ECO:0000256" key="1">
    <source>
        <dbReference type="ARBA" id="ARBA00004496"/>
    </source>
</evidence>
<dbReference type="PANTHER" id="PTHR46545">
    <property type="entry name" value="LEUCINE-RICH REPEAT-CONTAINING PROTEIN 51"/>
    <property type="match status" value="1"/>
</dbReference>
<dbReference type="AlphaFoldDB" id="A0AAW2IH08"/>
<dbReference type="InterPro" id="IPR001611">
    <property type="entry name" value="Leu-rich_rpt"/>
</dbReference>
<name>A0AAW2IH08_9NEOP</name>
<dbReference type="GO" id="GO:0005737">
    <property type="term" value="C:cytoplasm"/>
    <property type="evidence" value="ECO:0007669"/>
    <property type="project" value="UniProtKB-SubCell"/>
</dbReference>
<dbReference type="Gene3D" id="3.80.10.10">
    <property type="entry name" value="Ribonuclease Inhibitor"/>
    <property type="match status" value="1"/>
</dbReference>
<feature type="compositionally biased region" description="Basic and acidic residues" evidence="6">
    <location>
        <begin position="11"/>
        <end position="27"/>
    </location>
</feature>
<feature type="region of interest" description="Disordered" evidence="6">
    <location>
        <begin position="1"/>
        <end position="27"/>
    </location>
</feature>
<comment type="caution">
    <text evidence="7">The sequence shown here is derived from an EMBL/GenBank/DDBJ whole genome shotgun (WGS) entry which is preliminary data.</text>
</comment>
<organism evidence="7">
    <name type="scientific">Menopon gallinae</name>
    <name type="common">poultry shaft louse</name>
    <dbReference type="NCBI Taxonomy" id="328185"/>
    <lineage>
        <taxon>Eukaryota</taxon>
        <taxon>Metazoa</taxon>
        <taxon>Ecdysozoa</taxon>
        <taxon>Arthropoda</taxon>
        <taxon>Hexapoda</taxon>
        <taxon>Insecta</taxon>
        <taxon>Pterygota</taxon>
        <taxon>Neoptera</taxon>
        <taxon>Paraneoptera</taxon>
        <taxon>Psocodea</taxon>
        <taxon>Troctomorpha</taxon>
        <taxon>Phthiraptera</taxon>
        <taxon>Amblycera</taxon>
        <taxon>Menoponidae</taxon>
        <taxon>Menopon</taxon>
    </lineage>
</organism>
<dbReference type="EMBL" id="JARGDH010000001">
    <property type="protein sequence ID" value="KAL0281622.1"/>
    <property type="molecule type" value="Genomic_DNA"/>
</dbReference>
<evidence type="ECO:0000256" key="4">
    <source>
        <dbReference type="ARBA" id="ARBA00022614"/>
    </source>
</evidence>
<proteinExistence type="predicted"/>
<evidence type="ECO:0000313" key="7">
    <source>
        <dbReference type="EMBL" id="KAL0281622.1"/>
    </source>
</evidence>
<evidence type="ECO:0000256" key="3">
    <source>
        <dbReference type="ARBA" id="ARBA00022490"/>
    </source>
</evidence>
<keyword evidence="5" id="KW-0677">Repeat</keyword>
<evidence type="ECO:0000256" key="6">
    <source>
        <dbReference type="SAM" id="MobiDB-lite"/>
    </source>
</evidence>
<dbReference type="Pfam" id="PF14580">
    <property type="entry name" value="LRR_9"/>
    <property type="match status" value="1"/>
</dbReference>
<protein>
    <recommendedName>
        <fullName evidence="2">Leucine-rich repeat-containing protein 51</fullName>
    </recommendedName>
</protein>
<gene>
    <name evidence="7" type="ORF">PYX00_002555</name>
</gene>
<dbReference type="PROSITE" id="PS51450">
    <property type="entry name" value="LRR"/>
    <property type="match status" value="1"/>
</dbReference>
<evidence type="ECO:0000256" key="5">
    <source>
        <dbReference type="ARBA" id="ARBA00022737"/>
    </source>
</evidence>
<comment type="subcellular location">
    <subcellularLocation>
        <location evidence="1">Cytoplasm</location>
    </subcellularLocation>
</comment>